<dbReference type="GO" id="GO:0051213">
    <property type="term" value="F:dioxygenase activity"/>
    <property type="evidence" value="ECO:0007669"/>
    <property type="project" value="UniProtKB-KW"/>
</dbReference>
<evidence type="ECO:0000313" key="2">
    <source>
        <dbReference type="EMBL" id="APZ50546.1"/>
    </source>
</evidence>
<dbReference type="InterPro" id="IPR004360">
    <property type="entry name" value="Glyas_Fos-R_dOase_dom"/>
</dbReference>
<dbReference type="SUPFAM" id="SSF54593">
    <property type="entry name" value="Glyoxalase/Bleomycin resistance protein/Dihydroxybiphenyl dioxygenase"/>
    <property type="match status" value="1"/>
</dbReference>
<keyword evidence="2" id="KW-0560">Oxidoreductase</keyword>
<keyword evidence="2" id="KW-0614">Plasmid</keyword>
<geneLocation type="plasmid" evidence="3">
    <name>ppaby2</name>
</geneLocation>
<proteinExistence type="predicted"/>
<name>A0A1P8UMD2_9RHOB</name>
<dbReference type="PANTHER" id="PTHR21366">
    <property type="entry name" value="GLYOXALASE FAMILY PROTEIN"/>
    <property type="match status" value="1"/>
</dbReference>
<dbReference type="KEGG" id="paby:Ga0080574_TMP212"/>
<dbReference type="PANTHER" id="PTHR21366:SF14">
    <property type="entry name" value="GLYOXALASE DOMAIN-CONTAINING PROTEIN 5"/>
    <property type="match status" value="1"/>
</dbReference>
<dbReference type="Pfam" id="PF00903">
    <property type="entry name" value="Glyoxalase"/>
    <property type="match status" value="2"/>
</dbReference>
<dbReference type="EMBL" id="CP015090">
    <property type="protein sequence ID" value="APZ50546.1"/>
    <property type="molecule type" value="Genomic_DNA"/>
</dbReference>
<evidence type="ECO:0000259" key="1">
    <source>
        <dbReference type="PROSITE" id="PS51819"/>
    </source>
</evidence>
<accession>A0A1P8UMD2</accession>
<reference evidence="2 3" key="1">
    <citation type="submission" date="2016-04" db="EMBL/GenBank/DDBJ databases">
        <title>Deep-sea bacteria in the southern Pacific.</title>
        <authorList>
            <person name="Tang K."/>
        </authorList>
    </citation>
    <scope>NUCLEOTIDE SEQUENCE [LARGE SCALE GENOMIC DNA]</scope>
    <source>
        <strain evidence="2 3">JLT2014</strain>
        <plasmid evidence="3">ppaby2</plasmid>
    </source>
</reference>
<dbReference type="InterPro" id="IPR029068">
    <property type="entry name" value="Glyas_Bleomycin-R_OHBP_Dase"/>
</dbReference>
<dbReference type="Proteomes" id="UP000187059">
    <property type="component" value="Plasmid pPABY2"/>
</dbReference>
<organism evidence="2 3">
    <name type="scientific">Salipiger abyssi</name>
    <dbReference type="NCBI Taxonomy" id="1250539"/>
    <lineage>
        <taxon>Bacteria</taxon>
        <taxon>Pseudomonadati</taxon>
        <taxon>Pseudomonadota</taxon>
        <taxon>Alphaproteobacteria</taxon>
        <taxon>Rhodobacterales</taxon>
        <taxon>Roseobacteraceae</taxon>
        <taxon>Salipiger</taxon>
    </lineage>
</organism>
<dbReference type="RefSeq" id="WP_076694308.1">
    <property type="nucleotide sequence ID" value="NZ_CP015090.1"/>
</dbReference>
<dbReference type="InterPro" id="IPR037523">
    <property type="entry name" value="VOC_core"/>
</dbReference>
<keyword evidence="2" id="KW-0223">Dioxygenase</keyword>
<sequence length="295" mass="33196">MITVNRIVYAVFETPDLEAQIEHYTKIMGLTLVARDGDSAYLSASADHHTVVLRKGTEARCDTLGFQLPPGTDLGDYARQIESHGLTTKRQSDPQPSISEALVFSDDKGTNIEAFVSAEPANIGFQPQGIVPNKLGHVAYNCTDVQSTVKFYCEVLGFKVSDWMGDFFAFLRCGPDHHTINLVQGQKTKMHHIAFELRDWTHIRDACDWLAQDRIPLVWGPVRHGIGHNISTYHRNADGQIIELFCELDRVNEALDCYDPRPYHQEFPQKSGKVWEDIQLGANMWGTPPPEGFLD</sequence>
<feature type="domain" description="VOC" evidence="1">
    <location>
        <begin position="6"/>
        <end position="117"/>
    </location>
</feature>
<dbReference type="CDD" id="cd08343">
    <property type="entry name" value="ED_TypeI_classII_C"/>
    <property type="match status" value="1"/>
</dbReference>
<dbReference type="InterPro" id="IPR050383">
    <property type="entry name" value="GlyoxalaseI/FosfomycinResist"/>
</dbReference>
<dbReference type="OrthoDB" id="9803142at2"/>
<dbReference type="Gene3D" id="3.10.180.10">
    <property type="entry name" value="2,3-Dihydroxybiphenyl 1,2-Dioxygenase, domain 1"/>
    <property type="match status" value="2"/>
</dbReference>
<protein>
    <submittedName>
        <fullName evidence="2">Putative ring-cleavage extradiol dioxygenase</fullName>
    </submittedName>
</protein>
<feature type="domain" description="VOC" evidence="1">
    <location>
        <begin position="134"/>
        <end position="247"/>
    </location>
</feature>
<evidence type="ECO:0000313" key="3">
    <source>
        <dbReference type="Proteomes" id="UP000187059"/>
    </source>
</evidence>
<dbReference type="AlphaFoldDB" id="A0A1P8UMD2"/>
<keyword evidence="3" id="KW-1185">Reference proteome</keyword>
<gene>
    <name evidence="2" type="ORF">Ga0080574_TMP212</name>
</gene>
<dbReference type="PROSITE" id="PS51819">
    <property type="entry name" value="VOC"/>
    <property type="match status" value="2"/>
</dbReference>